<accession>A0A9Q0F195</accession>
<evidence type="ECO:0000256" key="2">
    <source>
        <dbReference type="ARBA" id="ARBA00023239"/>
    </source>
</evidence>
<dbReference type="Proteomes" id="UP001141552">
    <property type="component" value="Unassembled WGS sequence"/>
</dbReference>
<dbReference type="GO" id="GO:0016853">
    <property type="term" value="F:isomerase activity"/>
    <property type="evidence" value="ECO:0007669"/>
    <property type="project" value="UniProtKB-KW"/>
</dbReference>
<reference evidence="4" key="1">
    <citation type="submission" date="2022-02" db="EMBL/GenBank/DDBJ databases">
        <authorList>
            <person name="Henning P.M."/>
            <person name="McCubbin A.G."/>
            <person name="Shore J.S."/>
        </authorList>
    </citation>
    <scope>NUCLEOTIDE SEQUENCE</scope>
    <source>
        <strain evidence="4">F60SS</strain>
        <tissue evidence="4">Leaves</tissue>
    </source>
</reference>
<evidence type="ECO:0000256" key="3">
    <source>
        <dbReference type="ARBA" id="ARBA00023268"/>
    </source>
</evidence>
<sequence>MNDRGKARPDPELRNYIEKSRSSSRVAVDPKLLGDQLPFLESWFLCSWKNYLRRRLVFPEGIVVKAGDLDIASVMGMGFPPYRGGIMFWPDSIGSKYIYSRLEEWSKANGEFFKPCAFLAERAANGALLSSPVEQAKSRL</sequence>
<evidence type="ECO:0000256" key="1">
    <source>
        <dbReference type="ARBA" id="ARBA00023235"/>
    </source>
</evidence>
<dbReference type="PANTHER" id="PTHR23309">
    <property type="entry name" value="3-HYDROXYACYL-COA DEHYROGENASE"/>
    <property type="match status" value="1"/>
</dbReference>
<comment type="caution">
    <text evidence="4">The sequence shown here is derived from an EMBL/GenBank/DDBJ whole genome shotgun (WGS) entry which is preliminary data.</text>
</comment>
<evidence type="ECO:0000313" key="4">
    <source>
        <dbReference type="EMBL" id="KAJ4823128.1"/>
    </source>
</evidence>
<protein>
    <submittedName>
        <fullName evidence="4">Peroxisomal fatty acid beta-oxidation multifunctional protein mfp2</fullName>
    </submittedName>
</protein>
<evidence type="ECO:0000313" key="5">
    <source>
        <dbReference type="Proteomes" id="UP001141552"/>
    </source>
</evidence>
<dbReference type="SUPFAM" id="SSF48179">
    <property type="entry name" value="6-phosphogluconate dehydrogenase C-terminal domain-like"/>
    <property type="match status" value="1"/>
</dbReference>
<reference evidence="4" key="2">
    <citation type="journal article" date="2023" name="Plants (Basel)">
        <title>Annotation of the Turnera subulata (Passifloraceae) Draft Genome Reveals the S-Locus Evolved after the Divergence of Turneroideae from Passifloroideae in a Stepwise Manner.</title>
        <authorList>
            <person name="Henning P.M."/>
            <person name="Roalson E.H."/>
            <person name="Mir W."/>
            <person name="McCubbin A.G."/>
            <person name="Shore J.S."/>
        </authorList>
    </citation>
    <scope>NUCLEOTIDE SEQUENCE</scope>
    <source>
        <strain evidence="4">F60SS</strain>
    </source>
</reference>
<dbReference type="OrthoDB" id="2018133at2759"/>
<organism evidence="4 5">
    <name type="scientific">Turnera subulata</name>
    <dbReference type="NCBI Taxonomy" id="218843"/>
    <lineage>
        <taxon>Eukaryota</taxon>
        <taxon>Viridiplantae</taxon>
        <taxon>Streptophyta</taxon>
        <taxon>Embryophyta</taxon>
        <taxon>Tracheophyta</taxon>
        <taxon>Spermatophyta</taxon>
        <taxon>Magnoliopsida</taxon>
        <taxon>eudicotyledons</taxon>
        <taxon>Gunneridae</taxon>
        <taxon>Pentapetalae</taxon>
        <taxon>rosids</taxon>
        <taxon>fabids</taxon>
        <taxon>Malpighiales</taxon>
        <taxon>Passifloraceae</taxon>
        <taxon>Turnera</taxon>
    </lineage>
</organism>
<keyword evidence="5" id="KW-1185">Reference proteome</keyword>
<dbReference type="Gene3D" id="1.10.1040.50">
    <property type="match status" value="1"/>
</dbReference>
<proteinExistence type="predicted"/>
<dbReference type="InterPro" id="IPR008927">
    <property type="entry name" value="6-PGluconate_DH-like_C_sf"/>
</dbReference>
<dbReference type="PANTHER" id="PTHR23309:SF9">
    <property type="entry name" value="PEROXISOMAL FATTY ACID BETA-OXIDATION MULTIFUNCTIONAL PROTEIN MFP2"/>
    <property type="match status" value="1"/>
</dbReference>
<dbReference type="GO" id="GO:0005777">
    <property type="term" value="C:peroxisome"/>
    <property type="evidence" value="ECO:0007669"/>
    <property type="project" value="TreeGrafter"/>
</dbReference>
<keyword evidence="3" id="KW-0511">Multifunctional enzyme</keyword>
<gene>
    <name evidence="4" type="primary">MFP2_1</name>
    <name evidence="4" type="ORF">Tsubulata_001898</name>
</gene>
<name>A0A9Q0F195_9ROSI</name>
<dbReference type="AlphaFoldDB" id="A0A9Q0F195"/>
<dbReference type="GO" id="GO:0006635">
    <property type="term" value="P:fatty acid beta-oxidation"/>
    <property type="evidence" value="ECO:0007669"/>
    <property type="project" value="TreeGrafter"/>
</dbReference>
<dbReference type="GO" id="GO:0003857">
    <property type="term" value="F:(3S)-3-hydroxyacyl-CoA dehydrogenase (NAD+) activity"/>
    <property type="evidence" value="ECO:0007669"/>
    <property type="project" value="TreeGrafter"/>
</dbReference>
<keyword evidence="2" id="KW-0456">Lyase</keyword>
<dbReference type="EMBL" id="JAKUCV010007516">
    <property type="protein sequence ID" value="KAJ4823128.1"/>
    <property type="molecule type" value="Genomic_DNA"/>
</dbReference>
<dbReference type="GO" id="GO:0016829">
    <property type="term" value="F:lyase activity"/>
    <property type="evidence" value="ECO:0007669"/>
    <property type="project" value="UniProtKB-KW"/>
</dbReference>
<keyword evidence="1" id="KW-0413">Isomerase</keyword>